<evidence type="ECO:0000313" key="1">
    <source>
        <dbReference type="EMBL" id="CAG8767652.1"/>
    </source>
</evidence>
<protein>
    <submittedName>
        <fullName evidence="1">5837_t:CDS:1</fullName>
    </submittedName>
</protein>
<proteinExistence type="predicted"/>
<sequence length="137" mass="15056">MAAPTGKILPLAMDNTNDEFYHYQQQNPPTTIAIQMGVINNTTHLEWLHKQHNSLPAKNYQIIVNANHSNNTYMEKRKTFLDFAIGVAVVGSELSPLVLSLLVKICRCVGIVYGEIRHCVAVAGSEALQVAELVIGA</sequence>
<comment type="caution">
    <text evidence="1">The sequence shown here is derived from an EMBL/GenBank/DDBJ whole genome shotgun (WGS) entry which is preliminary data.</text>
</comment>
<organism evidence="1 2">
    <name type="scientific">Gigaspora margarita</name>
    <dbReference type="NCBI Taxonomy" id="4874"/>
    <lineage>
        <taxon>Eukaryota</taxon>
        <taxon>Fungi</taxon>
        <taxon>Fungi incertae sedis</taxon>
        <taxon>Mucoromycota</taxon>
        <taxon>Glomeromycotina</taxon>
        <taxon>Glomeromycetes</taxon>
        <taxon>Diversisporales</taxon>
        <taxon>Gigasporaceae</taxon>
        <taxon>Gigaspora</taxon>
    </lineage>
</organism>
<dbReference type="EMBL" id="CAJVQB010014313">
    <property type="protein sequence ID" value="CAG8767652.1"/>
    <property type="molecule type" value="Genomic_DNA"/>
</dbReference>
<dbReference type="Proteomes" id="UP000789901">
    <property type="component" value="Unassembled WGS sequence"/>
</dbReference>
<evidence type="ECO:0000313" key="2">
    <source>
        <dbReference type="Proteomes" id="UP000789901"/>
    </source>
</evidence>
<accession>A0ABN7VFM9</accession>
<feature type="non-terminal residue" evidence="1">
    <location>
        <position position="137"/>
    </location>
</feature>
<reference evidence="1 2" key="1">
    <citation type="submission" date="2021-06" db="EMBL/GenBank/DDBJ databases">
        <authorList>
            <person name="Kallberg Y."/>
            <person name="Tangrot J."/>
            <person name="Rosling A."/>
        </authorList>
    </citation>
    <scope>NUCLEOTIDE SEQUENCE [LARGE SCALE GENOMIC DNA]</scope>
    <source>
        <strain evidence="1 2">120-4 pot B 10/14</strain>
    </source>
</reference>
<keyword evidence="2" id="KW-1185">Reference proteome</keyword>
<gene>
    <name evidence="1" type="ORF">GMARGA_LOCUS18173</name>
</gene>
<name>A0ABN7VFM9_GIGMA</name>